<evidence type="ECO:0000256" key="3">
    <source>
        <dbReference type="ARBA" id="ARBA00022729"/>
    </source>
</evidence>
<evidence type="ECO:0000256" key="5">
    <source>
        <dbReference type="ARBA" id="ARBA00023157"/>
    </source>
</evidence>
<accession>A0A8J2MH28</accession>
<evidence type="ECO:0000256" key="6">
    <source>
        <dbReference type="ARBA" id="ARBA00023180"/>
    </source>
</evidence>
<dbReference type="EMBL" id="CAJVCH010571740">
    <property type="protein sequence ID" value="CAG7838401.1"/>
    <property type="molecule type" value="Genomic_DNA"/>
</dbReference>
<dbReference type="OrthoDB" id="258392at2759"/>
<keyword evidence="6" id="KW-0325">Glycoprotein</keyword>
<dbReference type="AlphaFoldDB" id="A0A8J2MH28"/>
<dbReference type="EC" id="3.1.3.2" evidence="2"/>
<name>A0A8J2MH28_9HEXA</name>
<comment type="caution">
    <text evidence="8">The sequence shown here is derived from an EMBL/GenBank/DDBJ whole genome shotgun (WGS) entry which is preliminary data.</text>
</comment>
<dbReference type="Proteomes" id="UP000708208">
    <property type="component" value="Unassembled WGS sequence"/>
</dbReference>
<reference evidence="8" key="1">
    <citation type="submission" date="2021-06" db="EMBL/GenBank/DDBJ databases">
        <authorList>
            <person name="Hodson N. C."/>
            <person name="Mongue J. A."/>
            <person name="Jaron S. K."/>
        </authorList>
    </citation>
    <scope>NUCLEOTIDE SEQUENCE</scope>
</reference>
<organism evidence="8 9">
    <name type="scientific">Allacma fusca</name>
    <dbReference type="NCBI Taxonomy" id="39272"/>
    <lineage>
        <taxon>Eukaryota</taxon>
        <taxon>Metazoa</taxon>
        <taxon>Ecdysozoa</taxon>
        <taxon>Arthropoda</taxon>
        <taxon>Hexapoda</taxon>
        <taxon>Collembola</taxon>
        <taxon>Symphypleona</taxon>
        <taxon>Sminthuridae</taxon>
        <taxon>Allacma</taxon>
    </lineage>
</organism>
<protein>
    <recommendedName>
        <fullName evidence="2">acid phosphatase</fullName>
        <ecNumber evidence="2">3.1.3.2</ecNumber>
    </recommendedName>
</protein>
<keyword evidence="4" id="KW-0378">Hydrolase</keyword>
<evidence type="ECO:0000313" key="8">
    <source>
        <dbReference type="EMBL" id="CAG7838401.1"/>
    </source>
</evidence>
<proteinExistence type="predicted"/>
<evidence type="ECO:0000256" key="7">
    <source>
        <dbReference type="SAM" id="SignalP"/>
    </source>
</evidence>
<sequence>MNLTIFVIFFQGTLLLAHPSNRSTLKFSQVIFRHGDRNPRYVYGNYVNNTKVFPEGLENLTNLGKKHAFELGQFLRRRSNYQAEHSPYEPIPIRVIPTEDDNFFSLNSNCPVRALLTTVPFRTFFVKRHFQDEPEILEYIFRQSGETALFDHPQNSLKIYEVFEKIQEVIHCLAYAVIEFWSIFRNIRNRHVLNMQY</sequence>
<gene>
    <name evidence="8" type="ORF">AFUS01_LOCUS47377</name>
</gene>
<evidence type="ECO:0000256" key="1">
    <source>
        <dbReference type="ARBA" id="ARBA00000032"/>
    </source>
</evidence>
<dbReference type="InterPro" id="IPR050645">
    <property type="entry name" value="Histidine_acid_phosphatase"/>
</dbReference>
<keyword evidence="3 7" id="KW-0732">Signal</keyword>
<dbReference type="PANTHER" id="PTHR11567">
    <property type="entry name" value="ACID PHOSPHATASE-RELATED"/>
    <property type="match status" value="1"/>
</dbReference>
<keyword evidence="9" id="KW-1185">Reference proteome</keyword>
<dbReference type="GO" id="GO:0003993">
    <property type="term" value="F:acid phosphatase activity"/>
    <property type="evidence" value="ECO:0007669"/>
    <property type="project" value="UniProtKB-EC"/>
</dbReference>
<evidence type="ECO:0000256" key="4">
    <source>
        <dbReference type="ARBA" id="ARBA00022801"/>
    </source>
</evidence>
<keyword evidence="5" id="KW-1015">Disulfide bond</keyword>
<evidence type="ECO:0000256" key="2">
    <source>
        <dbReference type="ARBA" id="ARBA00012646"/>
    </source>
</evidence>
<dbReference type="PANTHER" id="PTHR11567:SF211">
    <property type="entry name" value="PROSTATIC ACID PHOSPHATASE"/>
    <property type="match status" value="1"/>
</dbReference>
<feature type="signal peptide" evidence="7">
    <location>
        <begin position="1"/>
        <end position="17"/>
    </location>
</feature>
<comment type="catalytic activity">
    <reaction evidence="1">
        <text>a phosphate monoester + H2O = an alcohol + phosphate</text>
        <dbReference type="Rhea" id="RHEA:15017"/>
        <dbReference type="ChEBI" id="CHEBI:15377"/>
        <dbReference type="ChEBI" id="CHEBI:30879"/>
        <dbReference type="ChEBI" id="CHEBI:43474"/>
        <dbReference type="ChEBI" id="CHEBI:67140"/>
        <dbReference type="EC" id="3.1.3.2"/>
    </reaction>
</comment>
<feature type="chain" id="PRO_5035304216" description="acid phosphatase" evidence="7">
    <location>
        <begin position="18"/>
        <end position="197"/>
    </location>
</feature>
<evidence type="ECO:0000313" key="9">
    <source>
        <dbReference type="Proteomes" id="UP000708208"/>
    </source>
</evidence>